<sequence length="124" mass="13603">MVTADGRNIYKSLPKASPGPSQVTNRSDTHHYRDLIQGCNLEGTFPSFHCGSWRTSLTCSWTPATHSMVLSAGPWSTRPSLSFPGRPYLSTQNSEITQRQGLNQEAPVLASAVWVRGSSLLITR</sequence>
<organism evidence="2 3">
    <name type="scientific">Cricetulus griseus</name>
    <name type="common">Chinese hamster</name>
    <name type="synonym">Cricetulus barabensis griseus</name>
    <dbReference type="NCBI Taxonomy" id="10029"/>
    <lineage>
        <taxon>Eukaryota</taxon>
        <taxon>Metazoa</taxon>
        <taxon>Chordata</taxon>
        <taxon>Craniata</taxon>
        <taxon>Vertebrata</taxon>
        <taxon>Euteleostomi</taxon>
        <taxon>Mammalia</taxon>
        <taxon>Eutheria</taxon>
        <taxon>Euarchontoglires</taxon>
        <taxon>Glires</taxon>
        <taxon>Rodentia</taxon>
        <taxon>Myomorpha</taxon>
        <taxon>Muroidea</taxon>
        <taxon>Cricetidae</taxon>
        <taxon>Cricetinae</taxon>
        <taxon>Cricetulus</taxon>
    </lineage>
</organism>
<reference evidence="3" key="1">
    <citation type="journal article" date="2011" name="Nat. Biotechnol.">
        <title>The genomic sequence of the Chinese hamster ovary (CHO)-K1 cell line.</title>
        <authorList>
            <person name="Xu X."/>
            <person name="Nagarajan H."/>
            <person name="Lewis N.E."/>
            <person name="Pan S."/>
            <person name="Cai Z."/>
            <person name="Liu X."/>
            <person name="Chen W."/>
            <person name="Xie M."/>
            <person name="Wang W."/>
            <person name="Hammond S."/>
            <person name="Andersen M.R."/>
            <person name="Neff N."/>
            <person name="Passarelli B."/>
            <person name="Koh W."/>
            <person name="Fan H.C."/>
            <person name="Wang J."/>
            <person name="Gui Y."/>
            <person name="Lee K.H."/>
            <person name="Betenbaugh M.J."/>
            <person name="Quake S.R."/>
            <person name="Famili I."/>
            <person name="Palsson B.O."/>
            <person name="Wang J."/>
        </authorList>
    </citation>
    <scope>NUCLEOTIDE SEQUENCE [LARGE SCALE GENOMIC DNA]</scope>
    <source>
        <strain evidence="3">CHO K1 cell line</strain>
    </source>
</reference>
<feature type="region of interest" description="Disordered" evidence="1">
    <location>
        <begin position="1"/>
        <end position="27"/>
    </location>
</feature>
<name>G3ICL4_CRIGR</name>
<dbReference type="InParanoid" id="G3ICL4"/>
<proteinExistence type="predicted"/>
<protein>
    <submittedName>
        <fullName evidence="2">Uncharacterized protein</fullName>
    </submittedName>
</protein>
<dbReference type="EMBL" id="JH001938">
    <property type="protein sequence ID" value="EGW12421.1"/>
    <property type="molecule type" value="Genomic_DNA"/>
</dbReference>
<gene>
    <name evidence="2" type="ORF">I79_021412</name>
</gene>
<evidence type="ECO:0000313" key="2">
    <source>
        <dbReference type="EMBL" id="EGW12421.1"/>
    </source>
</evidence>
<dbReference type="AlphaFoldDB" id="G3ICL4"/>
<evidence type="ECO:0000256" key="1">
    <source>
        <dbReference type="SAM" id="MobiDB-lite"/>
    </source>
</evidence>
<dbReference type="Proteomes" id="UP000001075">
    <property type="component" value="Unassembled WGS sequence"/>
</dbReference>
<accession>G3ICL4</accession>
<evidence type="ECO:0000313" key="3">
    <source>
        <dbReference type="Proteomes" id="UP000001075"/>
    </source>
</evidence>